<comment type="similarity">
    <text evidence="4 11">Belongs to the dihydroorotate dehydrogenase family. Type 2 subfamily.</text>
</comment>
<feature type="binding site" evidence="11">
    <location>
        <begin position="293"/>
        <end position="294"/>
    </location>
    <ligand>
        <name>substrate</name>
    </ligand>
</feature>
<dbReference type="NCBIfam" id="NF003652">
    <property type="entry name" value="PRK05286.2-5"/>
    <property type="match status" value="1"/>
</dbReference>
<feature type="active site" description="Nucleophile" evidence="11">
    <location>
        <position position="222"/>
    </location>
</feature>
<feature type="binding site" evidence="11">
    <location>
        <position position="108"/>
    </location>
    <ligand>
        <name>substrate</name>
    </ligand>
</feature>
<accession>A0ABR9W2I6</accession>
<keyword evidence="6 11" id="KW-0288">FMN</keyword>
<feature type="binding site" evidence="11">
    <location>
        <begin position="153"/>
        <end position="157"/>
    </location>
    <ligand>
        <name>substrate</name>
    </ligand>
</feature>
<feature type="binding site" evidence="11">
    <location>
        <begin position="104"/>
        <end position="108"/>
    </location>
    <ligand>
        <name>FMN</name>
        <dbReference type="ChEBI" id="CHEBI:58210"/>
    </ligand>
</feature>
<feature type="binding site" evidence="11">
    <location>
        <position position="292"/>
    </location>
    <ligand>
        <name>FMN</name>
        <dbReference type="ChEBI" id="CHEBI:58210"/>
    </ligand>
</feature>
<feature type="binding site" evidence="11">
    <location>
        <position position="219"/>
    </location>
    <ligand>
        <name>substrate</name>
    </ligand>
</feature>
<comment type="subunit">
    <text evidence="11">Monomer.</text>
</comment>
<dbReference type="PROSITE" id="PS00912">
    <property type="entry name" value="DHODEHASE_2"/>
    <property type="match status" value="1"/>
</dbReference>
<evidence type="ECO:0000256" key="7">
    <source>
        <dbReference type="ARBA" id="ARBA00022975"/>
    </source>
</evidence>
<feature type="binding site" evidence="11">
    <location>
        <position position="319"/>
    </location>
    <ligand>
        <name>FMN</name>
        <dbReference type="ChEBI" id="CHEBI:58210"/>
    </ligand>
</feature>
<evidence type="ECO:0000256" key="11">
    <source>
        <dbReference type="HAMAP-Rule" id="MF_00225"/>
    </source>
</evidence>
<comment type="catalytic activity">
    <reaction evidence="10 11">
        <text>(S)-dihydroorotate + a quinone = orotate + a quinol</text>
        <dbReference type="Rhea" id="RHEA:30187"/>
        <dbReference type="ChEBI" id="CHEBI:24646"/>
        <dbReference type="ChEBI" id="CHEBI:30839"/>
        <dbReference type="ChEBI" id="CHEBI:30864"/>
        <dbReference type="ChEBI" id="CHEBI:132124"/>
        <dbReference type="EC" id="1.3.5.2"/>
    </reaction>
</comment>
<dbReference type="InterPro" id="IPR050074">
    <property type="entry name" value="DHO_dehydrogenase"/>
</dbReference>
<feature type="binding site" evidence="11">
    <location>
        <position position="264"/>
    </location>
    <ligand>
        <name>FMN</name>
        <dbReference type="ChEBI" id="CHEBI:58210"/>
    </ligand>
</feature>
<feature type="binding site" evidence="11">
    <location>
        <position position="224"/>
    </location>
    <ligand>
        <name>substrate</name>
    </ligand>
</feature>
<comment type="cofactor">
    <cofactor evidence="11">
        <name>FMN</name>
        <dbReference type="ChEBI" id="CHEBI:58210"/>
    </cofactor>
    <text evidence="11">Binds 1 FMN per subunit.</text>
</comment>
<feature type="binding site" evidence="11">
    <location>
        <position position="186"/>
    </location>
    <ligand>
        <name>FMN</name>
        <dbReference type="ChEBI" id="CHEBI:58210"/>
    </ligand>
</feature>
<evidence type="ECO:0000256" key="4">
    <source>
        <dbReference type="ARBA" id="ARBA00005359"/>
    </source>
</evidence>
<dbReference type="Pfam" id="PF01180">
    <property type="entry name" value="DHO_dh"/>
    <property type="match status" value="1"/>
</dbReference>
<protein>
    <recommendedName>
        <fullName evidence="11">Dihydroorotate dehydrogenase (quinone)</fullName>
        <ecNumber evidence="11">1.3.5.2</ecNumber>
    </recommendedName>
    <alternativeName>
        <fullName evidence="11">DHOdehase</fullName>
        <shortName evidence="11">DHOD</shortName>
        <shortName evidence="11">DHODase</shortName>
    </alternativeName>
    <alternativeName>
        <fullName evidence="11">Dihydroorotate oxidase</fullName>
    </alternativeName>
</protein>
<comment type="caution">
    <text evidence="14">The sequence shown here is derived from an EMBL/GenBank/DDBJ whole genome shotgun (WGS) entry which is preliminary data.</text>
</comment>
<dbReference type="InterPro" id="IPR013785">
    <property type="entry name" value="Aldolase_TIM"/>
</dbReference>
<dbReference type="GO" id="GO:0106430">
    <property type="term" value="F:dihydroorotate dehydrogenase (quinone) activity"/>
    <property type="evidence" value="ECO:0007669"/>
    <property type="project" value="UniProtKB-EC"/>
</dbReference>
<feature type="region of interest" description="Disordered" evidence="12">
    <location>
        <begin position="1"/>
        <end position="27"/>
    </location>
</feature>
<dbReference type="Gene3D" id="3.20.20.70">
    <property type="entry name" value="Aldolase class I"/>
    <property type="match status" value="1"/>
</dbReference>
<keyword evidence="5 11" id="KW-0285">Flavoprotein</keyword>
<evidence type="ECO:0000256" key="1">
    <source>
        <dbReference type="ARBA" id="ARBA00003125"/>
    </source>
</evidence>
<feature type="binding site" evidence="11">
    <location>
        <position position="128"/>
    </location>
    <ligand>
        <name>FMN</name>
        <dbReference type="ChEBI" id="CHEBI:58210"/>
    </ligand>
</feature>
<dbReference type="NCBIfam" id="NF003648">
    <property type="entry name" value="PRK05286.2-1"/>
    <property type="match status" value="1"/>
</dbReference>
<evidence type="ECO:0000256" key="5">
    <source>
        <dbReference type="ARBA" id="ARBA00022630"/>
    </source>
</evidence>
<feature type="binding site" evidence="11">
    <location>
        <position position="348"/>
    </location>
    <ligand>
        <name>FMN</name>
        <dbReference type="ChEBI" id="CHEBI:58210"/>
    </ligand>
</feature>
<dbReference type="SUPFAM" id="SSF51395">
    <property type="entry name" value="FMN-linked oxidoreductases"/>
    <property type="match status" value="1"/>
</dbReference>
<comment type="pathway">
    <text evidence="3 11">Pyrimidine metabolism; UMP biosynthesis via de novo pathway; orotate from (S)-dihydroorotate (quinone route): step 1/1.</text>
</comment>
<evidence type="ECO:0000259" key="13">
    <source>
        <dbReference type="Pfam" id="PF01180"/>
    </source>
</evidence>
<dbReference type="CDD" id="cd04738">
    <property type="entry name" value="DHOD_2_like"/>
    <property type="match status" value="1"/>
</dbReference>
<sequence>MPSGIVRRTKGARGAPPSTYRDPVISPTPASRGLYPLVFRHVLGRIDPERAHHLTVDALQLVSALPGSGLLLRALFRVPDPVRAAAEGPEVLGLRHPHAFGLAAGFDKDGEVPLALLDLGFGHVEVGTVTARPQPGNPAPRCFRLVEDRALINRMGFNNRGAAQLAERLSRVRRSERGQRAVIGVNIGKSKSTPLEDAAEDYRFSARTLAPYASYLAVNVSSPNTPGLRDLQSVESLRPVLRAVLEEAARSERRLRRAVPVLVKIAPDLHDDDVREVARLVAELGLAGVIATNTTIERPQSLREDRARIERIGAGGLSGPVLAGRSEEVLRLLREELPTGSVVISCGGVTTAADVTARLAAGADLVQGYTALIYEGPSWPGRIARALTAGR</sequence>
<evidence type="ECO:0000256" key="6">
    <source>
        <dbReference type="ARBA" id="ARBA00022643"/>
    </source>
</evidence>
<feature type="domain" description="Dihydroorotate dehydrogenase catalytic" evidence="13">
    <location>
        <begin position="90"/>
        <end position="388"/>
    </location>
</feature>
<dbReference type="InterPro" id="IPR005719">
    <property type="entry name" value="Dihydroorotate_DH_2"/>
</dbReference>
<dbReference type="NCBIfam" id="TIGR01036">
    <property type="entry name" value="pyrD_sub2"/>
    <property type="match status" value="1"/>
</dbReference>
<keyword evidence="8 11" id="KW-0560">Oxidoreductase</keyword>
<keyword evidence="11" id="KW-1003">Cell membrane</keyword>
<comment type="function">
    <text evidence="1 11">Catalyzes the conversion of dihydroorotate to orotate with quinone as electron acceptor.</text>
</comment>
<proteinExistence type="inferred from homology"/>
<dbReference type="PROSITE" id="PS00911">
    <property type="entry name" value="DHODEHASE_1"/>
    <property type="match status" value="1"/>
</dbReference>
<evidence type="ECO:0000256" key="3">
    <source>
        <dbReference type="ARBA" id="ARBA00005161"/>
    </source>
</evidence>
<evidence type="ECO:0000256" key="2">
    <source>
        <dbReference type="ARBA" id="ARBA00004370"/>
    </source>
</evidence>
<feature type="binding site" evidence="11">
    <location>
        <position position="219"/>
    </location>
    <ligand>
        <name>FMN</name>
        <dbReference type="ChEBI" id="CHEBI:58210"/>
    </ligand>
</feature>
<keyword evidence="9 11" id="KW-0472">Membrane</keyword>
<evidence type="ECO:0000313" key="14">
    <source>
        <dbReference type="EMBL" id="MBE9404664.1"/>
    </source>
</evidence>
<evidence type="ECO:0000256" key="9">
    <source>
        <dbReference type="ARBA" id="ARBA00023136"/>
    </source>
</evidence>
<dbReference type="EC" id="1.3.5.2" evidence="11"/>
<dbReference type="PANTHER" id="PTHR48109">
    <property type="entry name" value="DIHYDROOROTATE DEHYDROGENASE (QUINONE), MITOCHONDRIAL-RELATED"/>
    <property type="match status" value="1"/>
</dbReference>
<evidence type="ECO:0000256" key="8">
    <source>
        <dbReference type="ARBA" id="ARBA00023002"/>
    </source>
</evidence>
<evidence type="ECO:0000313" key="15">
    <source>
        <dbReference type="Proteomes" id="UP000644727"/>
    </source>
</evidence>
<gene>
    <name evidence="11" type="primary">pyrD</name>
    <name evidence="14" type="ORF">IOE58_10875</name>
</gene>
<dbReference type="InterPro" id="IPR001295">
    <property type="entry name" value="Dihydroorotate_DH_CS"/>
</dbReference>
<dbReference type="Proteomes" id="UP000644727">
    <property type="component" value="Unassembled WGS sequence"/>
</dbReference>
<feature type="binding site" evidence="11">
    <location>
        <begin position="369"/>
        <end position="370"/>
    </location>
    <ligand>
        <name>FMN</name>
        <dbReference type="ChEBI" id="CHEBI:58210"/>
    </ligand>
</feature>
<evidence type="ECO:0000256" key="10">
    <source>
        <dbReference type="ARBA" id="ARBA00048639"/>
    </source>
</evidence>
<dbReference type="InterPro" id="IPR005720">
    <property type="entry name" value="Dihydroorotate_DH_cat"/>
</dbReference>
<dbReference type="PANTHER" id="PTHR48109:SF4">
    <property type="entry name" value="DIHYDROOROTATE DEHYDROGENASE (QUINONE), MITOCHONDRIAL"/>
    <property type="match status" value="1"/>
</dbReference>
<organism evidence="14 15">
    <name type="scientific">Brachybacterium epidermidis</name>
    <dbReference type="NCBI Taxonomy" id="2781983"/>
    <lineage>
        <taxon>Bacteria</taxon>
        <taxon>Bacillati</taxon>
        <taxon>Actinomycetota</taxon>
        <taxon>Actinomycetes</taxon>
        <taxon>Micrococcales</taxon>
        <taxon>Dermabacteraceae</taxon>
        <taxon>Brachybacterium</taxon>
    </lineage>
</organism>
<keyword evidence="7 11" id="KW-0665">Pyrimidine biosynthesis</keyword>
<name>A0ABR9W2I6_9MICO</name>
<keyword evidence="15" id="KW-1185">Reference proteome</keyword>
<comment type="subcellular location">
    <subcellularLocation>
        <location evidence="11">Cell membrane</location>
        <topology evidence="11">Peripheral membrane protein</topology>
    </subcellularLocation>
    <subcellularLocation>
        <location evidence="2">Membrane</location>
    </subcellularLocation>
</comment>
<dbReference type="EMBL" id="JADEYR010000012">
    <property type="protein sequence ID" value="MBE9404664.1"/>
    <property type="molecule type" value="Genomic_DNA"/>
</dbReference>
<evidence type="ECO:0000256" key="12">
    <source>
        <dbReference type="SAM" id="MobiDB-lite"/>
    </source>
</evidence>
<reference evidence="14 15" key="1">
    <citation type="submission" date="2020-10" db="EMBL/GenBank/DDBJ databases">
        <title>Draft genome and description of Brachybacterium epidermidis sp nov.</title>
        <authorList>
            <person name="Boxberger M."/>
            <person name="La Scola B."/>
        </authorList>
    </citation>
    <scope>NUCLEOTIDE SEQUENCE [LARGE SCALE GENOMIC DNA]</scope>
    <source>
        <strain evidence="14 15">Marseille-Q2903</strain>
    </source>
</reference>
<dbReference type="HAMAP" id="MF_00225">
    <property type="entry name" value="DHO_dh_type2"/>
    <property type="match status" value="1"/>
</dbReference>